<evidence type="ECO:0000313" key="1">
    <source>
        <dbReference type="EMBL" id="SET60546.1"/>
    </source>
</evidence>
<dbReference type="InterPro" id="IPR011750">
    <property type="entry name" value="Gmx_para_CXXCG"/>
</dbReference>
<evidence type="ECO:0000313" key="2">
    <source>
        <dbReference type="Proteomes" id="UP000183760"/>
    </source>
</evidence>
<gene>
    <name evidence="1" type="ORF">SAMN05443572_102860</name>
</gene>
<protein>
    <submittedName>
        <fullName evidence="1">Uncharacterized protein</fullName>
    </submittedName>
</protein>
<dbReference type="Proteomes" id="UP000183760">
    <property type="component" value="Unassembled WGS sequence"/>
</dbReference>
<name>A0ABY1C3E8_MYXFU</name>
<sequence>MDLDLFRVGNFATMVIGTERFRDSVLRLGLDGLTFRELPTR</sequence>
<comment type="caution">
    <text evidence="1">The sequence shown here is derived from an EMBL/GenBank/DDBJ whole genome shotgun (WGS) entry which is preliminary data.</text>
</comment>
<proteinExistence type="predicted"/>
<dbReference type="EMBL" id="FOIB01000002">
    <property type="protein sequence ID" value="SET60546.1"/>
    <property type="molecule type" value="Genomic_DNA"/>
</dbReference>
<reference evidence="1 2" key="1">
    <citation type="submission" date="2016-10" db="EMBL/GenBank/DDBJ databases">
        <authorList>
            <person name="Varghese N."/>
            <person name="Submissions S."/>
        </authorList>
    </citation>
    <scope>NUCLEOTIDE SEQUENCE [LARGE SCALE GENOMIC DNA]</scope>
    <source>
        <strain evidence="1 2">DSM 16525</strain>
    </source>
</reference>
<keyword evidence="2" id="KW-1185">Reference proteome</keyword>
<accession>A0ABY1C3E8</accession>
<dbReference type="Pfam" id="PF09535">
    <property type="entry name" value="Gmx_para_CXXCG"/>
    <property type="match status" value="1"/>
</dbReference>
<organism evidence="1 2">
    <name type="scientific">Myxococcus fulvus</name>
    <dbReference type="NCBI Taxonomy" id="33"/>
    <lineage>
        <taxon>Bacteria</taxon>
        <taxon>Pseudomonadati</taxon>
        <taxon>Myxococcota</taxon>
        <taxon>Myxococcia</taxon>
        <taxon>Myxococcales</taxon>
        <taxon>Cystobacterineae</taxon>
        <taxon>Myxococcaceae</taxon>
        <taxon>Myxococcus</taxon>
    </lineage>
</organism>